<evidence type="ECO:0000313" key="1">
    <source>
        <dbReference type="EMBL" id="MFL7902588.1"/>
    </source>
</evidence>
<name>A0ABW8VB99_9PROT</name>
<proteinExistence type="predicted"/>
<accession>A0ABW8VB99</accession>
<protein>
    <submittedName>
        <fullName evidence="1">Phage head-tail joining protein</fullName>
    </submittedName>
</protein>
<comment type="caution">
    <text evidence="1">The sequence shown here is derived from an EMBL/GenBank/DDBJ whole genome shotgun (WGS) entry which is preliminary data.</text>
</comment>
<dbReference type="Proteomes" id="UP001628281">
    <property type="component" value="Unassembled WGS sequence"/>
</dbReference>
<dbReference type="RefSeq" id="WP_407824493.1">
    <property type="nucleotide sequence ID" value="NZ_JBJLSN010000020.1"/>
</dbReference>
<reference evidence="1 2" key="1">
    <citation type="submission" date="2024-11" db="EMBL/GenBank/DDBJ databases">
        <title>Draft genome sequences of two bacteria associated to sugarcane roots in Colombia.</title>
        <authorList>
            <person name="Pardo-Diaz S."/>
            <person name="Masmela-Mendoza J."/>
            <person name="Delgadillo-Duran P."/>
            <person name="Bautista E.J."/>
            <person name="Rojas-Tapias D.F."/>
        </authorList>
    </citation>
    <scope>NUCLEOTIDE SEQUENCE [LARGE SCALE GENOMIC DNA]</scope>
    <source>
        <strain evidence="1 2">Ap18</strain>
    </source>
</reference>
<dbReference type="EMBL" id="JBJLSN010000020">
    <property type="protein sequence ID" value="MFL7902588.1"/>
    <property type="molecule type" value="Genomic_DNA"/>
</dbReference>
<keyword evidence="2" id="KW-1185">Reference proteome</keyword>
<dbReference type="NCBIfam" id="NF047331">
    <property type="entry name" value="phage_HTJ"/>
    <property type="match status" value="1"/>
</dbReference>
<organism evidence="1 2">
    <name type="scientific">Azospirillum argentinense</name>
    <dbReference type="NCBI Taxonomy" id="2970906"/>
    <lineage>
        <taxon>Bacteria</taxon>
        <taxon>Pseudomonadati</taxon>
        <taxon>Pseudomonadota</taxon>
        <taxon>Alphaproteobacteria</taxon>
        <taxon>Rhodospirillales</taxon>
        <taxon>Azospirillaceae</taxon>
        <taxon>Azospirillum</taxon>
    </lineage>
</organism>
<evidence type="ECO:0000313" key="2">
    <source>
        <dbReference type="Proteomes" id="UP001628281"/>
    </source>
</evidence>
<sequence>MATLADLIGMRDALEHARFSAERSVSYGDKEVTYKSDAEMKAALLDLDRKIAAASGTTSAPFVTFATSKGL</sequence>
<gene>
    <name evidence="1" type="ORF">ACJ41P_15760</name>
</gene>